<feature type="domain" description="DUF6817" evidence="1">
    <location>
        <begin position="1"/>
        <end position="85"/>
    </location>
</feature>
<evidence type="ECO:0000313" key="3">
    <source>
        <dbReference type="Proteomes" id="UP001142374"/>
    </source>
</evidence>
<sequence>MLQAAGAERIEHPGGTLLAHLGWVSALLSSWSARPALVSAGLCHAFYGTDGFPVALLDLGRRAELAEAIGTEAEAIVYFYASCDRKSSYRGLIDDTGLCTGLFTDRFTGDRTRPSPEACRDFAELTAANELDIAAVSPQMRALHGAHLLALFTRWRPLLSERAWAHCRSVLDRADH</sequence>
<gene>
    <name evidence="2" type="ORF">NQU55_24560</name>
</gene>
<dbReference type="EMBL" id="JANIID010000025">
    <property type="protein sequence ID" value="MCQ8772917.1"/>
    <property type="molecule type" value="Genomic_DNA"/>
</dbReference>
<proteinExistence type="predicted"/>
<organism evidence="2 3">
    <name type="scientific">Streptomyces telluris</name>
    <dbReference type="NCBI Taxonomy" id="2720021"/>
    <lineage>
        <taxon>Bacteria</taxon>
        <taxon>Bacillati</taxon>
        <taxon>Actinomycetota</taxon>
        <taxon>Actinomycetes</taxon>
        <taxon>Kitasatosporales</taxon>
        <taxon>Streptomycetaceae</taxon>
        <taxon>Streptomyces</taxon>
    </lineage>
</organism>
<dbReference type="Pfam" id="PF20680">
    <property type="entry name" value="DUF6817"/>
    <property type="match status" value="1"/>
</dbReference>
<comment type="caution">
    <text evidence="2">The sequence shown here is derived from an EMBL/GenBank/DDBJ whole genome shotgun (WGS) entry which is preliminary data.</text>
</comment>
<evidence type="ECO:0000313" key="2">
    <source>
        <dbReference type="EMBL" id="MCQ8772917.1"/>
    </source>
</evidence>
<protein>
    <recommendedName>
        <fullName evidence="1">DUF6817 domain-containing protein</fullName>
    </recommendedName>
</protein>
<reference evidence="2" key="1">
    <citation type="submission" date="2022-06" db="EMBL/GenBank/DDBJ databases">
        <title>WGS of actinobacteria.</title>
        <authorList>
            <person name="Thawai C."/>
        </authorList>
    </citation>
    <scope>NUCLEOTIDE SEQUENCE</scope>
    <source>
        <strain evidence="2">AA8</strain>
    </source>
</reference>
<accession>A0A9X2RNG1</accession>
<evidence type="ECO:0000259" key="1">
    <source>
        <dbReference type="Pfam" id="PF20680"/>
    </source>
</evidence>
<name>A0A9X2RNG1_9ACTN</name>
<dbReference type="Proteomes" id="UP001142374">
    <property type="component" value="Unassembled WGS sequence"/>
</dbReference>
<dbReference type="InterPro" id="IPR049202">
    <property type="entry name" value="DUF6817"/>
</dbReference>
<keyword evidence="3" id="KW-1185">Reference proteome</keyword>
<dbReference type="AlphaFoldDB" id="A0A9X2RNG1"/>